<reference evidence="1" key="1">
    <citation type="submission" date="2018-02" db="EMBL/GenBank/DDBJ databases">
        <title>Rhizophora mucronata_Transcriptome.</title>
        <authorList>
            <person name="Meera S.P."/>
            <person name="Sreeshan A."/>
            <person name="Augustine A."/>
        </authorList>
    </citation>
    <scope>NUCLEOTIDE SEQUENCE</scope>
    <source>
        <tissue evidence="1">Leaf</tissue>
    </source>
</reference>
<name>A0A2P2QC09_RHIMU</name>
<organism evidence="1">
    <name type="scientific">Rhizophora mucronata</name>
    <name type="common">Asiatic mangrove</name>
    <dbReference type="NCBI Taxonomy" id="61149"/>
    <lineage>
        <taxon>Eukaryota</taxon>
        <taxon>Viridiplantae</taxon>
        <taxon>Streptophyta</taxon>
        <taxon>Embryophyta</taxon>
        <taxon>Tracheophyta</taxon>
        <taxon>Spermatophyta</taxon>
        <taxon>Magnoliopsida</taxon>
        <taxon>eudicotyledons</taxon>
        <taxon>Gunneridae</taxon>
        <taxon>Pentapetalae</taxon>
        <taxon>rosids</taxon>
        <taxon>fabids</taxon>
        <taxon>Malpighiales</taxon>
        <taxon>Rhizophoraceae</taxon>
        <taxon>Rhizophora</taxon>
    </lineage>
</organism>
<evidence type="ECO:0000313" key="1">
    <source>
        <dbReference type="EMBL" id="MBX64505.1"/>
    </source>
</evidence>
<proteinExistence type="predicted"/>
<protein>
    <submittedName>
        <fullName evidence="1">Uncharacterized protein</fullName>
    </submittedName>
</protein>
<accession>A0A2P2QC09</accession>
<sequence>MSSIAVLSANCRSLRIFLRKHHGWAIEQRCYSPC</sequence>
<dbReference type="EMBL" id="GGEC01084021">
    <property type="protein sequence ID" value="MBX64505.1"/>
    <property type="molecule type" value="Transcribed_RNA"/>
</dbReference>
<dbReference type="AlphaFoldDB" id="A0A2P2QC09"/>